<keyword evidence="1" id="KW-0812">Transmembrane</keyword>
<reference evidence="2" key="2">
    <citation type="submission" date="2023-07" db="EMBL/GenBank/DDBJ databases">
        <authorList>
            <person name="Bai X.-H."/>
            <person name="Wang H.-H."/>
            <person name="Wang J."/>
            <person name="Ma M.-Y."/>
            <person name="Hu H.-H."/>
            <person name="Song Z.-L."/>
            <person name="Ma H.-G."/>
            <person name="Fan Y."/>
            <person name="Du C.-Y."/>
            <person name="Xu J.-C."/>
        </authorList>
    </citation>
    <scope>NUCLEOTIDE SEQUENCE</scope>
    <source>
        <strain evidence="2">CZ1</strain>
    </source>
</reference>
<sequence length="157" mass="17075">MQTQHRESTIARLRSLTHLLDNALPIPGTKYRIGIDPLIGLLPGGGDVAMSLVSVYIVVEAARLGLSRASLARMMWNLILDALLGVIPMAGDFVDLAWKANSKNLALIEAHLAQSRQQEKADYLFVGLLVVVFLSIVLALGGLTIFLIGSIWNAIFR</sequence>
<dbReference type="PANTHER" id="PTHR35519:SF2">
    <property type="entry name" value="PH DOMAIN PROTEIN"/>
    <property type="match status" value="1"/>
</dbReference>
<keyword evidence="1" id="KW-0472">Membrane</keyword>
<evidence type="ECO:0000313" key="2">
    <source>
        <dbReference type="EMBL" id="WNZ47026.1"/>
    </source>
</evidence>
<dbReference type="InterPro" id="IPR025187">
    <property type="entry name" value="DUF4112"/>
</dbReference>
<dbReference type="RefSeq" id="WP_316427890.1">
    <property type="nucleotide sequence ID" value="NZ_CP130144.1"/>
</dbReference>
<dbReference type="Pfam" id="PF13430">
    <property type="entry name" value="DUF4112"/>
    <property type="match status" value="1"/>
</dbReference>
<keyword evidence="1" id="KW-1133">Transmembrane helix</keyword>
<organism evidence="2">
    <name type="scientific">Leptolyngbya boryana CZ1</name>
    <dbReference type="NCBI Taxonomy" id="3060204"/>
    <lineage>
        <taxon>Bacteria</taxon>
        <taxon>Bacillati</taxon>
        <taxon>Cyanobacteriota</taxon>
        <taxon>Cyanophyceae</taxon>
        <taxon>Leptolyngbyales</taxon>
        <taxon>Leptolyngbyaceae</taxon>
        <taxon>Leptolyngbya group</taxon>
        <taxon>Leptolyngbya</taxon>
    </lineage>
</organism>
<dbReference type="AlphaFoldDB" id="A0AA96WW33"/>
<evidence type="ECO:0000256" key="1">
    <source>
        <dbReference type="SAM" id="Phobius"/>
    </source>
</evidence>
<gene>
    <name evidence="2" type="ORF">Q2T42_04150</name>
</gene>
<proteinExistence type="predicted"/>
<accession>A0AA96WW33</accession>
<name>A0AA96WW33_LEPBY</name>
<dbReference type="EMBL" id="CP130144">
    <property type="protein sequence ID" value="WNZ47026.1"/>
    <property type="molecule type" value="Genomic_DNA"/>
</dbReference>
<reference evidence="2" key="1">
    <citation type="journal article" date="2023" name="Plants (Basel)">
        <title>Genomic Analysis of Leptolyngbya boryana CZ1 Reveals Efficient Carbon Fixation Modules.</title>
        <authorList>
            <person name="Bai X."/>
            <person name="Wang H."/>
            <person name="Cheng W."/>
            <person name="Wang J."/>
            <person name="Ma M."/>
            <person name="Hu H."/>
            <person name="Song Z."/>
            <person name="Ma H."/>
            <person name="Fan Y."/>
            <person name="Du C."/>
            <person name="Xu J."/>
        </authorList>
    </citation>
    <scope>NUCLEOTIDE SEQUENCE</scope>
    <source>
        <strain evidence="2">CZ1</strain>
    </source>
</reference>
<feature type="transmembrane region" description="Helical" evidence="1">
    <location>
        <begin position="123"/>
        <end position="156"/>
    </location>
</feature>
<dbReference type="PANTHER" id="PTHR35519">
    <property type="entry name" value="MEMBRANE PROTEINS"/>
    <property type="match status" value="1"/>
</dbReference>
<protein>
    <submittedName>
        <fullName evidence="2">DUF4112 domain-containing protein</fullName>
    </submittedName>
</protein>